<name>A0AAV7TPW2_PLEWA</name>
<dbReference type="EMBL" id="JANPWB010000006">
    <property type="protein sequence ID" value="KAJ1178226.1"/>
    <property type="molecule type" value="Genomic_DNA"/>
</dbReference>
<accession>A0AAV7TPW2</accession>
<keyword evidence="2" id="KW-1185">Reference proteome</keyword>
<protein>
    <submittedName>
        <fullName evidence="1">Uncharacterized protein</fullName>
    </submittedName>
</protein>
<evidence type="ECO:0000313" key="2">
    <source>
        <dbReference type="Proteomes" id="UP001066276"/>
    </source>
</evidence>
<reference evidence="1" key="1">
    <citation type="journal article" date="2022" name="bioRxiv">
        <title>Sequencing and chromosome-scale assembly of the giantPleurodeles waltlgenome.</title>
        <authorList>
            <person name="Brown T."/>
            <person name="Elewa A."/>
            <person name="Iarovenko S."/>
            <person name="Subramanian E."/>
            <person name="Araus A.J."/>
            <person name="Petzold A."/>
            <person name="Susuki M."/>
            <person name="Suzuki K.-i.T."/>
            <person name="Hayashi T."/>
            <person name="Toyoda A."/>
            <person name="Oliveira C."/>
            <person name="Osipova E."/>
            <person name="Leigh N.D."/>
            <person name="Simon A."/>
            <person name="Yun M.H."/>
        </authorList>
    </citation>
    <scope>NUCLEOTIDE SEQUENCE</scope>
    <source>
        <strain evidence="1">20211129_DDA</strain>
        <tissue evidence="1">Liver</tissue>
    </source>
</reference>
<proteinExistence type="predicted"/>
<dbReference type="AlphaFoldDB" id="A0AAV7TPW2"/>
<organism evidence="1 2">
    <name type="scientific">Pleurodeles waltl</name>
    <name type="common">Iberian ribbed newt</name>
    <dbReference type="NCBI Taxonomy" id="8319"/>
    <lineage>
        <taxon>Eukaryota</taxon>
        <taxon>Metazoa</taxon>
        <taxon>Chordata</taxon>
        <taxon>Craniata</taxon>
        <taxon>Vertebrata</taxon>
        <taxon>Euteleostomi</taxon>
        <taxon>Amphibia</taxon>
        <taxon>Batrachia</taxon>
        <taxon>Caudata</taxon>
        <taxon>Salamandroidea</taxon>
        <taxon>Salamandridae</taxon>
        <taxon>Pleurodelinae</taxon>
        <taxon>Pleurodeles</taxon>
    </lineage>
</organism>
<dbReference type="Proteomes" id="UP001066276">
    <property type="component" value="Chromosome 3_2"/>
</dbReference>
<sequence length="77" mass="8517">MALLVPTLAPIDPIRQLEGTHEKHTGMFDKVLQAIQDSKAAMESQLGTIQMETRLLRADHAKLAVKVANMEATLTFM</sequence>
<evidence type="ECO:0000313" key="1">
    <source>
        <dbReference type="EMBL" id="KAJ1178226.1"/>
    </source>
</evidence>
<gene>
    <name evidence="1" type="ORF">NDU88_003473</name>
</gene>
<comment type="caution">
    <text evidence="1">The sequence shown here is derived from an EMBL/GenBank/DDBJ whole genome shotgun (WGS) entry which is preliminary data.</text>
</comment>